<dbReference type="AlphaFoldDB" id="A0A0W8FZ96"/>
<accession>A0A0W8FZ96</accession>
<dbReference type="SUPFAM" id="SSF56935">
    <property type="entry name" value="Porins"/>
    <property type="match status" value="1"/>
</dbReference>
<dbReference type="EMBL" id="LNQE01000518">
    <property type="protein sequence ID" value="KUG26181.1"/>
    <property type="molecule type" value="Genomic_DNA"/>
</dbReference>
<evidence type="ECO:0008006" key="2">
    <source>
        <dbReference type="Google" id="ProtNLM"/>
    </source>
</evidence>
<proteinExistence type="predicted"/>
<organism evidence="1">
    <name type="scientific">hydrocarbon metagenome</name>
    <dbReference type="NCBI Taxonomy" id="938273"/>
    <lineage>
        <taxon>unclassified sequences</taxon>
        <taxon>metagenomes</taxon>
        <taxon>ecological metagenomes</taxon>
    </lineage>
</organism>
<gene>
    <name evidence="1" type="ORF">ASZ90_003987</name>
</gene>
<dbReference type="Gene3D" id="2.40.160.10">
    <property type="entry name" value="Porin"/>
    <property type="match status" value="1"/>
</dbReference>
<evidence type="ECO:0000313" key="1">
    <source>
        <dbReference type="EMBL" id="KUG26181.1"/>
    </source>
</evidence>
<reference evidence="1" key="1">
    <citation type="journal article" date="2015" name="Proc. Natl. Acad. Sci. U.S.A.">
        <title>Networks of energetic and metabolic interactions define dynamics in microbial communities.</title>
        <authorList>
            <person name="Embree M."/>
            <person name="Liu J.K."/>
            <person name="Al-Bassam M.M."/>
            <person name="Zengler K."/>
        </authorList>
    </citation>
    <scope>NUCLEOTIDE SEQUENCE</scope>
</reference>
<comment type="caution">
    <text evidence="1">The sequence shown here is derived from an EMBL/GenBank/DDBJ whole genome shotgun (WGS) entry which is preliminary data.</text>
</comment>
<protein>
    <recommendedName>
        <fullName evidence="2">Porin</fullName>
    </recommendedName>
</protein>
<dbReference type="InterPro" id="IPR023614">
    <property type="entry name" value="Porin_dom_sf"/>
</dbReference>
<name>A0A0W8FZ96_9ZZZZ</name>
<sequence>MKTKLFILICLLSGISLYAQGLELKPYGFVKGDAIFSSKGVLSFGNPNLSSPQLANGIDESAFGFTAKHSRFGLKGSTGTDIKIGGVIEIDFFSTGGFDPNVNPRLRLAYASVAWENLELRFGQQWDLFSPLMPNTNNLNGFLWFGGNLGFRRGGIQLNYKIPAEGFQPMIQLAVAEAVRETGTGIGDDNKALFPMIQGRLSTKFLENKAVGVYFLYSRFSPNPDTSDFDYTSIGFGVDYTLPFHKYFEIHGEASLGTNLNNSDLFTIAGKGKKDDDRKSLSLWSNITSKLSDNFHLVVGVGLDKNQTDNLADGVIEQNFLVYSNLIFPITKEFSLALEVGNITTSVKGEDDRTAIFGLLSGKLNF</sequence>